<dbReference type="AlphaFoldDB" id="A0AAN6RDW3"/>
<protein>
    <submittedName>
        <fullName evidence="1">Uncharacterized protein</fullName>
    </submittedName>
</protein>
<sequence>MAPGHISKRQNTLSLLTGPAIEVTVTSATGESLGWTLPKALLSHFSEYFKRPETFKLFVEFVHYGRYTIKNDDLTDWTRIRPDAKVWVLGDYLQATDFKNFAMHNLHNIYMPEERYPKAAVGPEMVLFCHCKSAEGSALSRLIQAFLVQNWHNPRLVRFEELNAWDCVWREAPALAPLLLFYLCRPVKNQYKFGSYISNYIEETGDDAGCRRVCIRWATMRGSDGVIVFGGLRMWLRYVVDCGGGWRKEIRWYSR</sequence>
<dbReference type="EMBL" id="WVTA01000011">
    <property type="protein sequence ID" value="KAK3203524.1"/>
    <property type="molecule type" value="Genomic_DNA"/>
</dbReference>
<dbReference type="Proteomes" id="UP001280581">
    <property type="component" value="Unassembled WGS sequence"/>
</dbReference>
<name>A0AAN6RDW3_9PLEO</name>
<proteinExistence type="predicted"/>
<reference evidence="1 2" key="1">
    <citation type="submission" date="2021-02" db="EMBL/GenBank/DDBJ databases">
        <title>Genome assembly of Pseudopithomyces chartarum.</title>
        <authorList>
            <person name="Jauregui R."/>
            <person name="Singh J."/>
            <person name="Voisey C."/>
        </authorList>
    </citation>
    <scope>NUCLEOTIDE SEQUENCE [LARGE SCALE GENOMIC DNA]</scope>
    <source>
        <strain evidence="1 2">AGR01</strain>
    </source>
</reference>
<evidence type="ECO:0000313" key="1">
    <source>
        <dbReference type="EMBL" id="KAK3203524.1"/>
    </source>
</evidence>
<organism evidence="1 2">
    <name type="scientific">Pseudopithomyces chartarum</name>
    <dbReference type="NCBI Taxonomy" id="1892770"/>
    <lineage>
        <taxon>Eukaryota</taxon>
        <taxon>Fungi</taxon>
        <taxon>Dikarya</taxon>
        <taxon>Ascomycota</taxon>
        <taxon>Pezizomycotina</taxon>
        <taxon>Dothideomycetes</taxon>
        <taxon>Pleosporomycetidae</taxon>
        <taxon>Pleosporales</taxon>
        <taxon>Massarineae</taxon>
        <taxon>Didymosphaeriaceae</taxon>
        <taxon>Pseudopithomyces</taxon>
    </lineage>
</organism>
<comment type="caution">
    <text evidence="1">The sequence shown here is derived from an EMBL/GenBank/DDBJ whole genome shotgun (WGS) entry which is preliminary data.</text>
</comment>
<evidence type="ECO:0000313" key="2">
    <source>
        <dbReference type="Proteomes" id="UP001280581"/>
    </source>
</evidence>
<accession>A0AAN6RDW3</accession>
<gene>
    <name evidence="1" type="ORF">GRF29_112g1578266</name>
</gene>
<keyword evidence="2" id="KW-1185">Reference proteome</keyword>